<dbReference type="EMBL" id="JAEAOA010001314">
    <property type="protein sequence ID" value="KAK3583718.1"/>
    <property type="molecule type" value="Genomic_DNA"/>
</dbReference>
<accession>A0AAE0S262</accession>
<evidence type="ECO:0000313" key="2">
    <source>
        <dbReference type="EMBL" id="KAK3583718.1"/>
    </source>
</evidence>
<gene>
    <name evidence="2" type="ORF">CHS0354_021472</name>
</gene>
<keyword evidence="1" id="KW-0472">Membrane</keyword>
<protein>
    <submittedName>
        <fullName evidence="2">Uncharacterized protein</fullName>
    </submittedName>
</protein>
<dbReference type="Gene3D" id="1.20.1250.20">
    <property type="entry name" value="MFS general substrate transporter like domains"/>
    <property type="match status" value="1"/>
</dbReference>
<organism evidence="2 3">
    <name type="scientific">Potamilus streckersoni</name>
    <dbReference type="NCBI Taxonomy" id="2493646"/>
    <lineage>
        <taxon>Eukaryota</taxon>
        <taxon>Metazoa</taxon>
        <taxon>Spiralia</taxon>
        <taxon>Lophotrochozoa</taxon>
        <taxon>Mollusca</taxon>
        <taxon>Bivalvia</taxon>
        <taxon>Autobranchia</taxon>
        <taxon>Heteroconchia</taxon>
        <taxon>Palaeoheterodonta</taxon>
        <taxon>Unionida</taxon>
        <taxon>Unionoidea</taxon>
        <taxon>Unionidae</taxon>
        <taxon>Ambleminae</taxon>
        <taxon>Lampsilini</taxon>
        <taxon>Potamilus</taxon>
    </lineage>
</organism>
<feature type="transmembrane region" description="Helical" evidence="1">
    <location>
        <begin position="23"/>
        <end position="44"/>
    </location>
</feature>
<keyword evidence="1" id="KW-1133">Transmembrane helix</keyword>
<reference evidence="2" key="1">
    <citation type="journal article" date="2021" name="Genome Biol. Evol.">
        <title>A High-Quality Reference Genome for a Parasitic Bivalve with Doubly Uniparental Inheritance (Bivalvia: Unionida).</title>
        <authorList>
            <person name="Smith C.H."/>
        </authorList>
    </citation>
    <scope>NUCLEOTIDE SEQUENCE</scope>
    <source>
        <strain evidence="2">CHS0354</strain>
    </source>
</reference>
<reference evidence="2" key="3">
    <citation type="submission" date="2023-05" db="EMBL/GenBank/DDBJ databases">
        <authorList>
            <person name="Smith C.H."/>
        </authorList>
    </citation>
    <scope>NUCLEOTIDE SEQUENCE</scope>
    <source>
        <strain evidence="2">CHS0354</strain>
        <tissue evidence="2">Mantle</tissue>
    </source>
</reference>
<comment type="caution">
    <text evidence="2">The sequence shown here is derived from an EMBL/GenBank/DDBJ whole genome shotgun (WGS) entry which is preliminary data.</text>
</comment>
<keyword evidence="1" id="KW-0812">Transmembrane</keyword>
<dbReference type="Proteomes" id="UP001195483">
    <property type="component" value="Unassembled WGS sequence"/>
</dbReference>
<name>A0AAE0S262_9BIVA</name>
<dbReference type="AlphaFoldDB" id="A0AAE0S262"/>
<evidence type="ECO:0000313" key="3">
    <source>
        <dbReference type="Proteomes" id="UP001195483"/>
    </source>
</evidence>
<dbReference type="SUPFAM" id="SSF103473">
    <property type="entry name" value="MFS general substrate transporter"/>
    <property type="match status" value="1"/>
</dbReference>
<evidence type="ECO:0000256" key="1">
    <source>
        <dbReference type="SAM" id="Phobius"/>
    </source>
</evidence>
<keyword evidence="3" id="KW-1185">Reference proteome</keyword>
<reference evidence="2" key="2">
    <citation type="journal article" date="2021" name="Genome Biol. Evol.">
        <title>Developing a high-quality reference genome for a parasitic bivalve with doubly uniparental inheritance (Bivalvia: Unionida).</title>
        <authorList>
            <person name="Smith C.H."/>
        </authorList>
    </citation>
    <scope>NUCLEOTIDE SEQUENCE</scope>
    <source>
        <strain evidence="2">CHS0354</strain>
        <tissue evidence="2">Mantle</tissue>
    </source>
</reference>
<sequence length="146" mass="16355">MPYLISYLKYRAGDTNVRNVDSLWLTTANTPVSVVAFMLGGILHRRFGPRITTTIGAVIFSSSTFLTYFAVQKSLIALAFTQSVMGSFGTIIAYGSSLAVAMQSGITCGVRMIEEWNKIIHDVYLRSNKNESEPKTFHERYQVTIW</sequence>
<dbReference type="InterPro" id="IPR036259">
    <property type="entry name" value="MFS_trans_sf"/>
</dbReference>
<proteinExistence type="predicted"/>
<feature type="transmembrane region" description="Helical" evidence="1">
    <location>
        <begin position="51"/>
        <end position="71"/>
    </location>
</feature>